<organism evidence="6 7">
    <name type="scientific">Nitrincola tibetensis</name>
    <dbReference type="NCBI Taxonomy" id="2219697"/>
    <lineage>
        <taxon>Bacteria</taxon>
        <taxon>Pseudomonadati</taxon>
        <taxon>Pseudomonadota</taxon>
        <taxon>Gammaproteobacteria</taxon>
        <taxon>Oceanospirillales</taxon>
        <taxon>Oceanospirillaceae</taxon>
        <taxon>Nitrincola</taxon>
    </lineage>
</organism>
<evidence type="ECO:0000313" key="6">
    <source>
        <dbReference type="EMBL" id="RAU17484.1"/>
    </source>
</evidence>
<sequence length="299" mass="34522">MSQPSSWPIPNGSTRFVLPRRIVSELSEHPLSKDLYPLAMGYYKRAFGHSMSRSRHDDCLLIYCVDGCGKLNAGLKSYKITTGDFILLPKDEIHSYLADSKTPWSIYWLHCEGQLISEFISPLKKMSRHPVLQLGLHSRLISDFEALLDLRQSTQLFESYLHSSSLLRQLLTHITLLHTQARHHFDKTFDMEAIQSLMLRCVHETLDIDTLAATANLSKFHFIKRYKALTGSTPINDFIRMKIERACHLLDITDQRISEIAWTLGYEDAYYFSRAFRKVMGISPSQYRSIRLGKATYKE</sequence>
<evidence type="ECO:0000259" key="5">
    <source>
        <dbReference type="PROSITE" id="PS01124"/>
    </source>
</evidence>
<reference evidence="6 7" key="1">
    <citation type="submission" date="2018-06" db="EMBL/GenBank/DDBJ databases">
        <title>Nitrincola tibetense sp. nov., isolated from Lake XuguoCo on Tibetan Plateau.</title>
        <authorList>
            <person name="Xing P."/>
        </authorList>
    </citation>
    <scope>NUCLEOTIDE SEQUENCE [LARGE SCALE GENOMIC DNA]</scope>
    <source>
        <strain evidence="7">xg18</strain>
    </source>
</reference>
<evidence type="ECO:0000256" key="2">
    <source>
        <dbReference type="ARBA" id="ARBA00023125"/>
    </source>
</evidence>
<dbReference type="PANTHER" id="PTHR43280:SF30">
    <property type="entry name" value="MMSAB OPERON REGULATORY PROTEIN"/>
    <property type="match status" value="1"/>
</dbReference>
<keyword evidence="1" id="KW-0805">Transcription regulation</keyword>
<dbReference type="Gene3D" id="2.60.120.280">
    <property type="entry name" value="Regulatory protein AraC"/>
    <property type="match status" value="1"/>
</dbReference>
<dbReference type="PRINTS" id="PR00032">
    <property type="entry name" value="HTHARAC"/>
</dbReference>
<dbReference type="PROSITE" id="PS00041">
    <property type="entry name" value="HTH_ARAC_FAMILY_1"/>
    <property type="match status" value="1"/>
</dbReference>
<evidence type="ECO:0000313" key="7">
    <source>
        <dbReference type="Proteomes" id="UP000250744"/>
    </source>
</evidence>
<evidence type="ECO:0000256" key="4">
    <source>
        <dbReference type="ARBA" id="ARBA00023163"/>
    </source>
</evidence>
<proteinExistence type="predicted"/>
<dbReference type="InterPro" id="IPR020449">
    <property type="entry name" value="Tscrpt_reg_AraC-type_HTH"/>
</dbReference>
<dbReference type="SUPFAM" id="SSF51215">
    <property type="entry name" value="Regulatory protein AraC"/>
    <property type="match status" value="1"/>
</dbReference>
<dbReference type="RefSeq" id="WP_112159638.1">
    <property type="nucleotide sequence ID" value="NZ_QKRX01000009.1"/>
</dbReference>
<dbReference type="InterPro" id="IPR018060">
    <property type="entry name" value="HTH_AraC"/>
</dbReference>
<dbReference type="PANTHER" id="PTHR43280">
    <property type="entry name" value="ARAC-FAMILY TRANSCRIPTIONAL REGULATOR"/>
    <property type="match status" value="1"/>
</dbReference>
<keyword evidence="3" id="KW-0010">Activator</keyword>
<dbReference type="CDD" id="cd06986">
    <property type="entry name" value="cupin_MmsR-like_N"/>
    <property type="match status" value="1"/>
</dbReference>
<dbReference type="AlphaFoldDB" id="A0A364NKC6"/>
<keyword evidence="2" id="KW-0238">DNA-binding</keyword>
<accession>A0A364NKC6</accession>
<feature type="domain" description="HTH araC/xylS-type" evidence="5">
    <location>
        <begin position="192"/>
        <end position="290"/>
    </location>
</feature>
<evidence type="ECO:0000256" key="3">
    <source>
        <dbReference type="ARBA" id="ARBA00023159"/>
    </source>
</evidence>
<dbReference type="InterPro" id="IPR018062">
    <property type="entry name" value="HTH_AraC-typ_CS"/>
</dbReference>
<comment type="caution">
    <text evidence="6">The sequence shown here is derived from an EMBL/GenBank/DDBJ whole genome shotgun (WGS) entry which is preliminary data.</text>
</comment>
<dbReference type="Pfam" id="PF12833">
    <property type="entry name" value="HTH_18"/>
    <property type="match status" value="1"/>
</dbReference>
<dbReference type="OrthoDB" id="9803764at2"/>
<dbReference type="InterPro" id="IPR009057">
    <property type="entry name" value="Homeodomain-like_sf"/>
</dbReference>
<name>A0A364NKC6_9GAMM</name>
<dbReference type="GO" id="GO:0043565">
    <property type="term" value="F:sequence-specific DNA binding"/>
    <property type="evidence" value="ECO:0007669"/>
    <property type="project" value="InterPro"/>
</dbReference>
<dbReference type="SMART" id="SM00342">
    <property type="entry name" value="HTH_ARAC"/>
    <property type="match status" value="1"/>
</dbReference>
<evidence type="ECO:0000256" key="1">
    <source>
        <dbReference type="ARBA" id="ARBA00023015"/>
    </source>
</evidence>
<dbReference type="SUPFAM" id="SSF46689">
    <property type="entry name" value="Homeodomain-like"/>
    <property type="match status" value="2"/>
</dbReference>
<gene>
    <name evidence="6" type="ORF">DN062_12355</name>
</gene>
<dbReference type="Gene3D" id="1.10.10.60">
    <property type="entry name" value="Homeodomain-like"/>
    <property type="match status" value="2"/>
</dbReference>
<dbReference type="InterPro" id="IPR037923">
    <property type="entry name" value="HTH-like"/>
</dbReference>
<dbReference type="EMBL" id="QKRX01000009">
    <property type="protein sequence ID" value="RAU17484.1"/>
    <property type="molecule type" value="Genomic_DNA"/>
</dbReference>
<dbReference type="InterPro" id="IPR003313">
    <property type="entry name" value="AraC-bd"/>
</dbReference>
<dbReference type="Proteomes" id="UP000250744">
    <property type="component" value="Unassembled WGS sequence"/>
</dbReference>
<dbReference type="PROSITE" id="PS01124">
    <property type="entry name" value="HTH_ARAC_FAMILY_2"/>
    <property type="match status" value="1"/>
</dbReference>
<protein>
    <submittedName>
        <fullName evidence="6">AraC family transcriptional regulator</fullName>
    </submittedName>
</protein>
<dbReference type="GO" id="GO:0003700">
    <property type="term" value="F:DNA-binding transcription factor activity"/>
    <property type="evidence" value="ECO:0007669"/>
    <property type="project" value="InterPro"/>
</dbReference>
<dbReference type="Pfam" id="PF02311">
    <property type="entry name" value="AraC_binding"/>
    <property type="match status" value="1"/>
</dbReference>
<keyword evidence="7" id="KW-1185">Reference proteome</keyword>
<keyword evidence="4" id="KW-0804">Transcription</keyword>